<feature type="transmembrane region" description="Helical" evidence="1">
    <location>
        <begin position="265"/>
        <end position="284"/>
    </location>
</feature>
<feature type="transmembrane region" description="Helical" evidence="1">
    <location>
        <begin position="6"/>
        <end position="27"/>
    </location>
</feature>
<name>A0A6I1EYW8_9BURK</name>
<feature type="transmembrane region" description="Helical" evidence="1">
    <location>
        <begin position="39"/>
        <end position="60"/>
    </location>
</feature>
<feature type="transmembrane region" description="Helical" evidence="1">
    <location>
        <begin position="136"/>
        <end position="161"/>
    </location>
</feature>
<reference evidence="2 3" key="1">
    <citation type="submission" date="2019-10" db="EMBL/GenBank/DDBJ databases">
        <title>Genome diversity of Sutterella seckii.</title>
        <authorList>
            <person name="Chaplin A.V."/>
            <person name="Sokolova S.R."/>
            <person name="Mosin K.A."/>
            <person name="Ivanova E.L."/>
            <person name="Kochetkova T.O."/>
            <person name="Goltsov A.Y."/>
            <person name="Trofimov D.Y."/>
            <person name="Efimov B.A."/>
        </authorList>
    </citation>
    <scope>NUCLEOTIDE SEQUENCE [LARGE SCALE GENOMIC DNA]</scope>
    <source>
        <strain evidence="2 3">ASD393</strain>
    </source>
</reference>
<feature type="transmembrane region" description="Helical" evidence="1">
    <location>
        <begin position="182"/>
        <end position="206"/>
    </location>
</feature>
<organism evidence="2 3">
    <name type="scientific">Sutterella seckii</name>
    <dbReference type="NCBI Taxonomy" id="1944635"/>
    <lineage>
        <taxon>Bacteria</taxon>
        <taxon>Pseudomonadati</taxon>
        <taxon>Pseudomonadota</taxon>
        <taxon>Betaproteobacteria</taxon>
        <taxon>Burkholderiales</taxon>
        <taxon>Sutterellaceae</taxon>
        <taxon>Sutterella</taxon>
    </lineage>
</organism>
<dbReference type="OrthoDB" id="9157637at2"/>
<comment type="caution">
    <text evidence="2">The sequence shown here is derived from an EMBL/GenBank/DDBJ whole genome shotgun (WGS) entry which is preliminary data.</text>
</comment>
<dbReference type="RefSeq" id="WP_152157409.1">
    <property type="nucleotide sequence ID" value="NZ_WEHX01000003.1"/>
</dbReference>
<feature type="transmembrane region" description="Helical" evidence="1">
    <location>
        <begin position="226"/>
        <end position="244"/>
    </location>
</feature>
<evidence type="ECO:0000256" key="1">
    <source>
        <dbReference type="SAM" id="Phobius"/>
    </source>
</evidence>
<accession>A0A6I1EYW8</accession>
<gene>
    <name evidence="2" type="ORF">GBM95_01130</name>
</gene>
<evidence type="ECO:0000313" key="2">
    <source>
        <dbReference type="EMBL" id="KAB7662930.1"/>
    </source>
</evidence>
<dbReference type="EMBL" id="WEHX01000003">
    <property type="protein sequence ID" value="KAB7662930.1"/>
    <property type="molecule type" value="Genomic_DNA"/>
</dbReference>
<protein>
    <recommendedName>
        <fullName evidence="4">Polysulfide reductase NrfD</fullName>
    </recommendedName>
</protein>
<feature type="transmembrane region" description="Helical" evidence="1">
    <location>
        <begin position="109"/>
        <end position="130"/>
    </location>
</feature>
<keyword evidence="1" id="KW-0812">Transmembrane</keyword>
<keyword evidence="1" id="KW-1133">Transmembrane helix</keyword>
<dbReference type="Proteomes" id="UP000430564">
    <property type="component" value="Unassembled WGS sequence"/>
</dbReference>
<feature type="transmembrane region" description="Helical" evidence="1">
    <location>
        <begin position="80"/>
        <end position="97"/>
    </location>
</feature>
<evidence type="ECO:0000313" key="3">
    <source>
        <dbReference type="Proteomes" id="UP000430564"/>
    </source>
</evidence>
<keyword evidence="1" id="KW-0472">Membrane</keyword>
<evidence type="ECO:0008006" key="4">
    <source>
        <dbReference type="Google" id="ProtNLM"/>
    </source>
</evidence>
<sequence length="294" mass="30790">MTNALSLFTLLFCATLGAGAALALALGECMGVRARAVKRTALAALFLFILGGSAAAFSFGRPELIFGVLRNPGTGLFREFASLGGALVLLLLYLVLTGRGALERTTKPAAALSGIAGTLAAVFAALSLYMPWRAGWHTLAMGLPALGWSISAGAAIFLLIADLEARREDFEEEGKNTLREGALRMITFAPLLPAFGLLIFLARLGWGEAPSDAPTAGRFLTGDLALPFWMGALLSGIICPALIARAIRRSVQSKAGKVRGIAAPALLLTVLAALGSAAFSWSVLKLGVPEWRFF</sequence>
<proteinExistence type="predicted"/>
<dbReference type="AlphaFoldDB" id="A0A6I1EYW8"/>